<dbReference type="Pfam" id="PF02836">
    <property type="entry name" value="Glyco_hydro_2_C"/>
    <property type="match status" value="1"/>
</dbReference>
<dbReference type="InterPro" id="IPR013783">
    <property type="entry name" value="Ig-like_fold"/>
</dbReference>
<dbReference type="InterPro" id="IPR006103">
    <property type="entry name" value="Glyco_hydro_2_cat"/>
</dbReference>
<dbReference type="SMART" id="SM01038">
    <property type="entry name" value="Bgal_small_N"/>
    <property type="match status" value="1"/>
</dbReference>
<dbReference type="Gene3D" id="2.60.40.10">
    <property type="entry name" value="Immunoglobulins"/>
    <property type="match status" value="2"/>
</dbReference>
<dbReference type="InterPro" id="IPR032312">
    <property type="entry name" value="LacZ_4"/>
</dbReference>
<evidence type="ECO:0000256" key="2">
    <source>
        <dbReference type="ARBA" id="ARBA00007401"/>
    </source>
</evidence>
<evidence type="ECO:0000313" key="10">
    <source>
        <dbReference type="EMBL" id="NYE47560.1"/>
    </source>
</evidence>
<comment type="catalytic activity">
    <reaction evidence="1">
        <text>Hydrolysis of terminal non-reducing beta-D-galactose residues in beta-D-galactosides.</text>
        <dbReference type="EC" id="3.2.1.23"/>
    </reaction>
</comment>
<evidence type="ECO:0000256" key="3">
    <source>
        <dbReference type="ARBA" id="ARBA00012756"/>
    </source>
</evidence>
<evidence type="ECO:0000256" key="1">
    <source>
        <dbReference type="ARBA" id="ARBA00001412"/>
    </source>
</evidence>
<dbReference type="Pfam" id="PF16353">
    <property type="entry name" value="LacZ_4"/>
    <property type="match status" value="1"/>
</dbReference>
<feature type="compositionally biased region" description="Basic and acidic residues" evidence="8">
    <location>
        <begin position="761"/>
        <end position="773"/>
    </location>
</feature>
<dbReference type="InterPro" id="IPR014718">
    <property type="entry name" value="GH-type_carb-bd"/>
</dbReference>
<feature type="region of interest" description="Disordered" evidence="8">
    <location>
        <begin position="758"/>
        <end position="793"/>
    </location>
</feature>
<accession>A0A852U0M4</accession>
<dbReference type="InterPro" id="IPR008979">
    <property type="entry name" value="Galactose-bd-like_sf"/>
</dbReference>
<dbReference type="PRINTS" id="PR00132">
    <property type="entry name" value="GLHYDRLASE2"/>
</dbReference>
<evidence type="ECO:0000256" key="4">
    <source>
        <dbReference type="ARBA" id="ARBA00013303"/>
    </source>
</evidence>
<dbReference type="RefSeq" id="WP_179643477.1">
    <property type="nucleotide sequence ID" value="NZ_BAAAYY010000015.1"/>
</dbReference>
<keyword evidence="5 10" id="KW-0378">Hydrolase</keyword>
<dbReference type="GO" id="GO:0005990">
    <property type="term" value="P:lactose catabolic process"/>
    <property type="evidence" value="ECO:0007669"/>
    <property type="project" value="TreeGrafter"/>
</dbReference>
<dbReference type="InterPro" id="IPR017853">
    <property type="entry name" value="GH"/>
</dbReference>
<evidence type="ECO:0000313" key="11">
    <source>
        <dbReference type="Proteomes" id="UP000589036"/>
    </source>
</evidence>
<comment type="similarity">
    <text evidence="2">Belongs to the glycosyl hydrolase 2 family.</text>
</comment>
<feature type="compositionally biased region" description="Pro residues" evidence="8">
    <location>
        <begin position="704"/>
        <end position="714"/>
    </location>
</feature>
<evidence type="ECO:0000256" key="8">
    <source>
        <dbReference type="SAM" id="MobiDB-lite"/>
    </source>
</evidence>
<evidence type="ECO:0000259" key="9">
    <source>
        <dbReference type="SMART" id="SM01038"/>
    </source>
</evidence>
<dbReference type="PROSITE" id="PS00608">
    <property type="entry name" value="GLYCOSYL_HYDROL_F2_2"/>
    <property type="match status" value="1"/>
</dbReference>
<dbReference type="InterPro" id="IPR006104">
    <property type="entry name" value="Glyco_hydro_2_N"/>
</dbReference>
<dbReference type="SUPFAM" id="SSF49303">
    <property type="entry name" value="beta-Galactosidase/glucuronidase domain"/>
    <property type="match status" value="2"/>
</dbReference>
<name>A0A852U0M4_9ACTN</name>
<dbReference type="PANTHER" id="PTHR46323">
    <property type="entry name" value="BETA-GALACTOSIDASE"/>
    <property type="match status" value="1"/>
</dbReference>
<dbReference type="EMBL" id="JACCCC010000001">
    <property type="protein sequence ID" value="NYE47560.1"/>
    <property type="molecule type" value="Genomic_DNA"/>
</dbReference>
<dbReference type="GO" id="GO:0004565">
    <property type="term" value="F:beta-galactosidase activity"/>
    <property type="evidence" value="ECO:0007669"/>
    <property type="project" value="UniProtKB-EC"/>
</dbReference>
<evidence type="ECO:0000256" key="7">
    <source>
        <dbReference type="ARBA" id="ARBA00032230"/>
    </source>
</evidence>
<dbReference type="GO" id="GO:0009341">
    <property type="term" value="C:beta-galactosidase complex"/>
    <property type="evidence" value="ECO:0007669"/>
    <property type="project" value="InterPro"/>
</dbReference>
<dbReference type="Gene3D" id="2.70.98.10">
    <property type="match status" value="1"/>
</dbReference>
<feature type="domain" description="Beta galactosidase small chain/" evidence="9">
    <location>
        <begin position="728"/>
        <end position="1009"/>
    </location>
</feature>
<feature type="region of interest" description="Disordered" evidence="8">
    <location>
        <begin position="699"/>
        <end position="719"/>
    </location>
</feature>
<dbReference type="InterPro" id="IPR023230">
    <property type="entry name" value="Glyco_hydro_2_CS"/>
</dbReference>
<dbReference type="InterPro" id="IPR050347">
    <property type="entry name" value="Bact_Beta-galactosidase"/>
</dbReference>
<dbReference type="SUPFAM" id="SSF49785">
    <property type="entry name" value="Galactose-binding domain-like"/>
    <property type="match status" value="1"/>
</dbReference>
<dbReference type="Pfam" id="PF02837">
    <property type="entry name" value="Glyco_hydro_2_N"/>
    <property type="match status" value="1"/>
</dbReference>
<dbReference type="AlphaFoldDB" id="A0A852U0M4"/>
<dbReference type="InterPro" id="IPR023232">
    <property type="entry name" value="Glyco_hydro_2_AS"/>
</dbReference>
<dbReference type="InterPro" id="IPR036156">
    <property type="entry name" value="Beta-gal/glucu_dom_sf"/>
</dbReference>
<keyword evidence="6 10" id="KW-0326">Glycosidase</keyword>
<evidence type="ECO:0000256" key="5">
    <source>
        <dbReference type="ARBA" id="ARBA00022801"/>
    </source>
</evidence>
<dbReference type="InterPro" id="IPR006101">
    <property type="entry name" value="Glyco_hydro_2"/>
</dbReference>
<dbReference type="Proteomes" id="UP000589036">
    <property type="component" value="Unassembled WGS sequence"/>
</dbReference>
<dbReference type="PANTHER" id="PTHR46323:SF2">
    <property type="entry name" value="BETA-GALACTOSIDASE"/>
    <property type="match status" value="1"/>
</dbReference>
<gene>
    <name evidence="10" type="ORF">HDA32_002680</name>
</gene>
<dbReference type="GO" id="GO:0030246">
    <property type="term" value="F:carbohydrate binding"/>
    <property type="evidence" value="ECO:0007669"/>
    <property type="project" value="InterPro"/>
</dbReference>
<organism evidence="10 11">
    <name type="scientific">Spinactinospora alkalitolerans</name>
    <dbReference type="NCBI Taxonomy" id="687207"/>
    <lineage>
        <taxon>Bacteria</taxon>
        <taxon>Bacillati</taxon>
        <taxon>Actinomycetota</taxon>
        <taxon>Actinomycetes</taxon>
        <taxon>Streptosporangiales</taxon>
        <taxon>Nocardiopsidaceae</taxon>
        <taxon>Spinactinospora</taxon>
    </lineage>
</organism>
<reference evidence="10 11" key="1">
    <citation type="submission" date="2020-07" db="EMBL/GenBank/DDBJ databases">
        <title>Sequencing the genomes of 1000 actinobacteria strains.</title>
        <authorList>
            <person name="Klenk H.-P."/>
        </authorList>
    </citation>
    <scope>NUCLEOTIDE SEQUENCE [LARGE SCALE GENOMIC DNA]</scope>
    <source>
        <strain evidence="10 11">CXB654</strain>
    </source>
</reference>
<dbReference type="InterPro" id="IPR011013">
    <property type="entry name" value="Gal_mutarotase_sf_dom"/>
</dbReference>
<evidence type="ECO:0000256" key="6">
    <source>
        <dbReference type="ARBA" id="ARBA00023295"/>
    </source>
</evidence>
<dbReference type="PROSITE" id="PS00719">
    <property type="entry name" value="GLYCOSYL_HYDROL_F2_1"/>
    <property type="match status" value="1"/>
</dbReference>
<dbReference type="Gene3D" id="3.20.20.80">
    <property type="entry name" value="Glycosidases"/>
    <property type="match status" value="1"/>
</dbReference>
<keyword evidence="11" id="KW-1185">Reference proteome</keyword>
<dbReference type="InterPro" id="IPR004199">
    <property type="entry name" value="B-gal_small/dom_5"/>
</dbReference>
<sequence>MTDLAYYEDFTPGAGGRTAPRARLCTDAPALDLSGRWRFRLWPTAEPGEETWREDYDDDAWDELPVPSHWVLHGDGAYGRPWYTNVRYPFPVDPPRVPTANPTGDHRRRFTVPAGGAWADADRVLLRFDGVESTYRVWLNGTEIGVGKGSRLVQEFDVTGALRSGENLLVVRVHQWSSASYLEDQDQWWLPGIFREVTLLARPAARLDDVWLRAEYDHTTGAGRVEAEIDAPAAAYPVVLSIPELGVEQRWERAEDVGAVDVGTVRPWSAETPRRYEAVVTATGERVRLHLGFRTVRIEGDRFLVNGRPVTFHGVNRHEIQADRGRVFDAEHARADLALMKRHNVNAIRTSHYPPHPGVLDLADELGFWVVDECDLETHGFEQAGWRDNPSDDPRWEQACLDRIRRTVERDKNHPSVVMWSLGNEAGTGRNLALMSAWVHRRDPDRPVHYEGDRTGDYTDVYSRMYPTLQECAAVGEESGPVRAAGPAQAARIRSRPFVLCEYVHAMGNGPGAISDYEELFDRYPRLHGGFVWEWRDHGLRTRTPEGTEYFAYGGDFGEPVHDGNFVMDGLVLSDDTPSPGLAEFAAVVAPVRLDLDPATGRITLSSRRHSADTADLRVAWSVQVDGAVTADGRVPVPVVAPGRRAEVDAPPALPAALREAGGGEVSVTLTAELAEATAWAPAGHRVAAHQVDCTAAPLRGGGPRPPAVRPPGPARSVRPAREGDVIAVGPARVDAVTGHLLRLGELEVSGAFPELWRAPTDNDRGTAPHAYEEADPALTDGAGTDAPSSAQRWRERGLDRLLHRTESVRIDGHRLVVRSRTGAAGTSLGVDVTVAYTSDGDEVFVHVDAVPTPGWDCTWPRLGIRLDLPGGLRRAEWFGTGPQESYPDSRRAALVGTYGAPIDELAVAYSRPQESGHRSQTRWVRLTGAAPGLAARSVGESRVGFTASRHTAQELAAAAHAHELPESTGVHLYLDAAQHGLGSRACGLDVLPRHALWPATRSFAVALKALPAD</sequence>
<dbReference type="EC" id="3.2.1.23" evidence="3"/>
<dbReference type="Gene3D" id="2.60.120.260">
    <property type="entry name" value="Galactose-binding domain-like"/>
    <property type="match status" value="1"/>
</dbReference>
<proteinExistence type="inferred from homology"/>
<dbReference type="Pfam" id="PF02929">
    <property type="entry name" value="Bgal_small_N"/>
    <property type="match status" value="1"/>
</dbReference>
<comment type="caution">
    <text evidence="10">The sequence shown here is derived from an EMBL/GenBank/DDBJ whole genome shotgun (WGS) entry which is preliminary data.</text>
</comment>
<dbReference type="SUPFAM" id="SSF51445">
    <property type="entry name" value="(Trans)glycosidases"/>
    <property type="match status" value="1"/>
</dbReference>
<protein>
    <recommendedName>
        <fullName evidence="4">Beta-galactosidase</fullName>
        <ecNumber evidence="3">3.2.1.23</ecNumber>
    </recommendedName>
    <alternativeName>
        <fullName evidence="7">Lactase</fullName>
    </alternativeName>
</protein>
<dbReference type="SUPFAM" id="SSF74650">
    <property type="entry name" value="Galactose mutarotase-like"/>
    <property type="match status" value="1"/>
</dbReference>